<evidence type="ECO:0000256" key="10">
    <source>
        <dbReference type="ARBA" id="ARBA00047767"/>
    </source>
</evidence>
<keyword evidence="5 11" id="KW-0808">Transferase</keyword>
<feature type="binding site" evidence="11">
    <location>
        <position position="54"/>
    </location>
    <ligand>
        <name>UMP</name>
        <dbReference type="ChEBI" id="CHEBI:57865"/>
    </ligand>
</feature>
<keyword evidence="14" id="KW-1185">Reference proteome</keyword>
<feature type="binding site" evidence="11">
    <location>
        <position position="172"/>
    </location>
    <ligand>
        <name>ATP</name>
        <dbReference type="ChEBI" id="CHEBI:30616"/>
    </ligand>
</feature>
<comment type="caution">
    <text evidence="11">Lacks conserved residue(s) required for the propagation of feature annotation.</text>
</comment>
<evidence type="ECO:0000313" key="14">
    <source>
        <dbReference type="Proteomes" id="UP000049855"/>
    </source>
</evidence>
<evidence type="ECO:0000256" key="4">
    <source>
        <dbReference type="ARBA" id="ARBA00022490"/>
    </source>
</evidence>
<keyword evidence="11" id="KW-0021">Allosteric enzyme</keyword>
<evidence type="ECO:0000256" key="8">
    <source>
        <dbReference type="ARBA" id="ARBA00022840"/>
    </source>
</evidence>
<feature type="binding site" evidence="11">
    <location>
        <position position="59"/>
    </location>
    <ligand>
        <name>ATP</name>
        <dbReference type="ChEBI" id="CHEBI:30616"/>
    </ligand>
</feature>
<comment type="pathway">
    <text evidence="2 11">Pyrimidine metabolism; CTP biosynthesis via de novo pathway; UDP from UMP (UMPK route): step 1/1.</text>
</comment>
<feature type="binding site" evidence="11">
    <location>
        <position position="74"/>
    </location>
    <ligand>
        <name>UMP</name>
        <dbReference type="ChEBI" id="CHEBI:57865"/>
    </ligand>
</feature>
<dbReference type="InterPro" id="IPR011817">
    <property type="entry name" value="Uridylate_kinase"/>
</dbReference>
<reference evidence="14" key="1">
    <citation type="submission" date="2015-03" db="EMBL/GenBank/DDBJ databases">
        <authorList>
            <person name="Nijsse Bart"/>
        </authorList>
    </citation>
    <scope>NUCLEOTIDE SEQUENCE [LARGE SCALE GENOMIC DNA]</scope>
</reference>
<dbReference type="AlphaFoldDB" id="A0A0U1KVQ3"/>
<dbReference type="InterPro" id="IPR036393">
    <property type="entry name" value="AceGlu_kinase-like_sf"/>
</dbReference>
<evidence type="ECO:0000256" key="9">
    <source>
        <dbReference type="ARBA" id="ARBA00022975"/>
    </source>
</evidence>
<dbReference type="EC" id="2.7.4.22" evidence="11"/>
<dbReference type="Pfam" id="PF00696">
    <property type="entry name" value="AA_kinase"/>
    <property type="match status" value="1"/>
</dbReference>
<feature type="domain" description="Aspartate/glutamate/uridylate kinase" evidence="12">
    <location>
        <begin position="7"/>
        <end position="217"/>
    </location>
</feature>
<accession>A0A0U1KVQ3</accession>
<comment type="activity regulation">
    <text evidence="11">Allosterically activated by GTP. Inhibited by UTP.</text>
</comment>
<keyword evidence="6 11" id="KW-0547">Nucleotide-binding</keyword>
<dbReference type="CDD" id="cd04254">
    <property type="entry name" value="AAK_UMPK-PyrH-Ec"/>
    <property type="match status" value="1"/>
</dbReference>
<evidence type="ECO:0000313" key="13">
    <source>
        <dbReference type="EMBL" id="CQR71518.1"/>
    </source>
</evidence>
<keyword evidence="8 11" id="KW-0067">ATP-binding</keyword>
<evidence type="ECO:0000256" key="6">
    <source>
        <dbReference type="ARBA" id="ARBA00022741"/>
    </source>
</evidence>
<comment type="similarity">
    <text evidence="3 11">Belongs to the UMP kinase family.</text>
</comment>
<dbReference type="GO" id="GO:0033862">
    <property type="term" value="F:UMP kinase activity"/>
    <property type="evidence" value="ECO:0007669"/>
    <property type="project" value="UniProtKB-EC"/>
</dbReference>
<protein>
    <recommendedName>
        <fullName evidence="11">Uridylate kinase</fullName>
        <shortName evidence="11">UK</shortName>
        <ecNumber evidence="11">2.7.4.22</ecNumber>
    </recommendedName>
    <alternativeName>
        <fullName evidence="11">Uridine monophosphate kinase</fullName>
        <shortName evidence="11">UMP kinase</shortName>
        <shortName evidence="11">UMPK</shortName>
    </alternativeName>
</protein>
<feature type="binding site" evidence="11">
    <location>
        <begin position="135"/>
        <end position="142"/>
    </location>
    <ligand>
        <name>UMP</name>
        <dbReference type="ChEBI" id="CHEBI:57865"/>
    </ligand>
</feature>
<evidence type="ECO:0000259" key="12">
    <source>
        <dbReference type="Pfam" id="PF00696"/>
    </source>
</evidence>
<dbReference type="GO" id="GO:0005524">
    <property type="term" value="F:ATP binding"/>
    <property type="evidence" value="ECO:0007669"/>
    <property type="project" value="UniProtKB-KW"/>
</dbReference>
<comment type="subcellular location">
    <subcellularLocation>
        <location evidence="1 11">Cytoplasm</location>
    </subcellularLocation>
</comment>
<dbReference type="HAMAP" id="MF_01220_B">
    <property type="entry name" value="PyrH_B"/>
    <property type="match status" value="1"/>
</dbReference>
<feature type="binding site" evidence="11">
    <location>
        <begin position="12"/>
        <end position="15"/>
    </location>
    <ligand>
        <name>ATP</name>
        <dbReference type="ChEBI" id="CHEBI:30616"/>
    </ligand>
</feature>
<name>A0A0U1KVQ3_9FIRM</name>
<comment type="subunit">
    <text evidence="11">Homohexamer.</text>
</comment>
<dbReference type="PANTHER" id="PTHR42833">
    <property type="entry name" value="URIDYLATE KINASE"/>
    <property type="match status" value="1"/>
</dbReference>
<dbReference type="PIRSF" id="PIRSF005650">
    <property type="entry name" value="Uridylate_kin"/>
    <property type="match status" value="1"/>
</dbReference>
<keyword evidence="7 11" id="KW-0418">Kinase</keyword>
<evidence type="ECO:0000256" key="1">
    <source>
        <dbReference type="ARBA" id="ARBA00004496"/>
    </source>
</evidence>
<dbReference type="GO" id="GO:0006225">
    <property type="term" value="P:UDP biosynthetic process"/>
    <property type="evidence" value="ECO:0007669"/>
    <property type="project" value="TreeGrafter"/>
</dbReference>
<feature type="binding site" evidence="11">
    <location>
        <position position="169"/>
    </location>
    <ligand>
        <name>ATP</name>
        <dbReference type="ChEBI" id="CHEBI:30616"/>
    </ligand>
</feature>
<dbReference type="PANTHER" id="PTHR42833:SF4">
    <property type="entry name" value="URIDYLATE KINASE PUMPKIN, CHLOROPLASTIC"/>
    <property type="match status" value="1"/>
</dbReference>
<evidence type="ECO:0000256" key="2">
    <source>
        <dbReference type="ARBA" id="ARBA00004791"/>
    </source>
</evidence>
<proteinExistence type="inferred from homology"/>
<evidence type="ECO:0000256" key="7">
    <source>
        <dbReference type="ARBA" id="ARBA00022777"/>
    </source>
</evidence>
<dbReference type="SUPFAM" id="SSF53633">
    <property type="entry name" value="Carbamate kinase-like"/>
    <property type="match status" value="1"/>
</dbReference>
<evidence type="ECO:0000256" key="5">
    <source>
        <dbReference type="ARBA" id="ARBA00022679"/>
    </source>
</evidence>
<dbReference type="FunFam" id="3.40.1160.10:FF:000001">
    <property type="entry name" value="Uridylate kinase"/>
    <property type="match status" value="1"/>
</dbReference>
<feature type="region of interest" description="Involved in allosteric activation by GTP" evidence="11">
    <location>
        <begin position="20"/>
        <end position="25"/>
    </location>
</feature>
<sequence>MVAGKYKRVVLKLSGEALAGNKGYGIDPVVVDSIAKEIKEVKASNLDVAIVVGGGNIWRGLAGSAKGMDRATADYMGMLATVMNSLALQDALEHCGVDSRVQTAINMQQVAEPYIRRRAIRHMEKGRVVIFAAGTGNPYFSTDTTAALRAAEIEADAILMAKRNTDGVYDSDPRHNPDAKKFKELEYIEVLQRGLGVMDSTATSLCMDNKIPIVVFSIDEPGNILQAALGKDIGTIVGGEKNGN</sequence>
<evidence type="ECO:0000256" key="11">
    <source>
        <dbReference type="HAMAP-Rule" id="MF_01220"/>
    </source>
</evidence>
<dbReference type="GO" id="GO:0005737">
    <property type="term" value="C:cytoplasm"/>
    <property type="evidence" value="ECO:0007669"/>
    <property type="project" value="UniProtKB-SubCell"/>
</dbReference>
<dbReference type="EMBL" id="CTRP01000004">
    <property type="protein sequence ID" value="CQR71518.1"/>
    <property type="molecule type" value="Genomic_DNA"/>
</dbReference>
<dbReference type="InterPro" id="IPR015963">
    <property type="entry name" value="Uridylate_kinase_bac"/>
</dbReference>
<dbReference type="Gene3D" id="3.40.1160.10">
    <property type="entry name" value="Acetylglutamate kinase-like"/>
    <property type="match status" value="1"/>
</dbReference>
<organism evidence="13 14">
    <name type="scientific">Sporomusa ovata</name>
    <dbReference type="NCBI Taxonomy" id="2378"/>
    <lineage>
        <taxon>Bacteria</taxon>
        <taxon>Bacillati</taxon>
        <taxon>Bacillota</taxon>
        <taxon>Negativicutes</taxon>
        <taxon>Selenomonadales</taxon>
        <taxon>Sporomusaceae</taxon>
        <taxon>Sporomusa</taxon>
    </lineage>
</organism>
<keyword evidence="9 11" id="KW-0665">Pyrimidine biosynthesis</keyword>
<comment type="function">
    <text evidence="11">Catalyzes the reversible phosphorylation of UMP to UDP.</text>
</comment>
<keyword evidence="4 11" id="KW-0963">Cytoplasm</keyword>
<feature type="binding site" evidence="11">
    <location>
        <position position="55"/>
    </location>
    <ligand>
        <name>ATP</name>
        <dbReference type="ChEBI" id="CHEBI:30616"/>
    </ligand>
</feature>
<dbReference type="GO" id="GO:0044210">
    <property type="term" value="P:'de novo' CTP biosynthetic process"/>
    <property type="evidence" value="ECO:0007669"/>
    <property type="project" value="UniProtKB-UniRule"/>
</dbReference>
<gene>
    <name evidence="11" type="primary">pyrH</name>
    <name evidence="13" type="ORF">SpAn4DRAFT_4023</name>
</gene>
<evidence type="ECO:0000256" key="3">
    <source>
        <dbReference type="ARBA" id="ARBA00007614"/>
    </source>
</evidence>
<dbReference type="UniPathway" id="UPA00159">
    <property type="reaction ID" value="UER00275"/>
</dbReference>
<dbReference type="Proteomes" id="UP000049855">
    <property type="component" value="Unassembled WGS sequence"/>
</dbReference>
<dbReference type="InterPro" id="IPR001048">
    <property type="entry name" value="Asp/Glu/Uridylate_kinase"/>
</dbReference>
<dbReference type="NCBIfam" id="TIGR02075">
    <property type="entry name" value="pyrH_bact"/>
    <property type="match status" value="1"/>
</dbReference>
<dbReference type="RefSeq" id="WP_021167613.1">
    <property type="nucleotide sequence ID" value="NZ_CTRP01000004.1"/>
</dbReference>
<comment type="catalytic activity">
    <reaction evidence="10 11">
        <text>UMP + ATP = UDP + ADP</text>
        <dbReference type="Rhea" id="RHEA:24400"/>
        <dbReference type="ChEBI" id="CHEBI:30616"/>
        <dbReference type="ChEBI" id="CHEBI:57865"/>
        <dbReference type="ChEBI" id="CHEBI:58223"/>
        <dbReference type="ChEBI" id="CHEBI:456216"/>
        <dbReference type="EC" id="2.7.4.22"/>
    </reaction>
</comment>